<reference evidence="2" key="1">
    <citation type="journal article" date="2019" name="Int. J. Syst. Evol. Microbiol.">
        <title>The Global Catalogue of Microorganisms (GCM) 10K type strain sequencing project: providing services to taxonomists for standard genome sequencing and annotation.</title>
        <authorList>
            <consortium name="The Broad Institute Genomics Platform"/>
            <consortium name="The Broad Institute Genome Sequencing Center for Infectious Disease"/>
            <person name="Wu L."/>
            <person name="Ma J."/>
        </authorList>
    </citation>
    <scope>NUCLEOTIDE SEQUENCE [LARGE SCALE GENOMIC DNA]</scope>
    <source>
        <strain evidence="2">CCUG 59129</strain>
    </source>
</reference>
<protein>
    <submittedName>
        <fullName evidence="1">Uncharacterized protein</fullName>
    </submittedName>
</protein>
<name>A0ABW3HQ91_9BACL</name>
<sequence>MTEQLDLSLLASIISPEHEAYLRWLRELYASGGIDPSFAVLQPTEV</sequence>
<dbReference type="RefSeq" id="WP_377563932.1">
    <property type="nucleotide sequence ID" value="NZ_JBHTJZ010000011.1"/>
</dbReference>
<evidence type="ECO:0000313" key="1">
    <source>
        <dbReference type="EMBL" id="MFD0959700.1"/>
    </source>
</evidence>
<keyword evidence="2" id="KW-1185">Reference proteome</keyword>
<evidence type="ECO:0000313" key="2">
    <source>
        <dbReference type="Proteomes" id="UP001596989"/>
    </source>
</evidence>
<gene>
    <name evidence="1" type="ORF">ACFQ2I_09885</name>
</gene>
<accession>A0ABW3HQ91</accession>
<dbReference type="EMBL" id="JBHTJZ010000011">
    <property type="protein sequence ID" value="MFD0959700.1"/>
    <property type="molecule type" value="Genomic_DNA"/>
</dbReference>
<dbReference type="Proteomes" id="UP001596989">
    <property type="component" value="Unassembled WGS sequence"/>
</dbReference>
<organism evidence="1 2">
    <name type="scientific">Paenibacillus chungangensis</name>
    <dbReference type="NCBI Taxonomy" id="696535"/>
    <lineage>
        <taxon>Bacteria</taxon>
        <taxon>Bacillati</taxon>
        <taxon>Bacillota</taxon>
        <taxon>Bacilli</taxon>
        <taxon>Bacillales</taxon>
        <taxon>Paenibacillaceae</taxon>
        <taxon>Paenibacillus</taxon>
    </lineage>
</organism>
<proteinExistence type="predicted"/>
<comment type="caution">
    <text evidence="1">The sequence shown here is derived from an EMBL/GenBank/DDBJ whole genome shotgun (WGS) entry which is preliminary data.</text>
</comment>